<dbReference type="InterPro" id="IPR024537">
    <property type="entry name" value="DUF3322"/>
</dbReference>
<evidence type="ECO:0000259" key="1">
    <source>
        <dbReference type="Pfam" id="PF09983"/>
    </source>
</evidence>
<organism evidence="3 4">
    <name type="scientific">Nocardioides nanhaiensis</name>
    <dbReference type="NCBI Taxonomy" id="1476871"/>
    <lineage>
        <taxon>Bacteria</taxon>
        <taxon>Bacillati</taxon>
        <taxon>Actinomycetota</taxon>
        <taxon>Actinomycetes</taxon>
        <taxon>Propionibacteriales</taxon>
        <taxon>Nocardioidaceae</taxon>
        <taxon>Nocardioides</taxon>
    </lineage>
</organism>
<keyword evidence="4" id="KW-1185">Reference proteome</keyword>
<dbReference type="Pfam" id="PF11795">
    <property type="entry name" value="DUF3322"/>
    <property type="match status" value="1"/>
</dbReference>
<dbReference type="InterPro" id="IPR024534">
    <property type="entry name" value="JetD_C"/>
</dbReference>
<evidence type="ECO:0000259" key="2">
    <source>
        <dbReference type="Pfam" id="PF11795"/>
    </source>
</evidence>
<name>A0ABP8X0H0_9ACTN</name>
<protein>
    <recommendedName>
        <fullName evidence="5">DUF3322 and DUF2220 domain-containing protein</fullName>
    </recommendedName>
</protein>
<dbReference type="Pfam" id="PF09983">
    <property type="entry name" value="JetD_C"/>
    <property type="match status" value="1"/>
</dbReference>
<accession>A0ABP8X0H0</accession>
<dbReference type="RefSeq" id="WP_345271804.1">
    <property type="nucleotide sequence ID" value="NZ_BAABIM010000005.1"/>
</dbReference>
<feature type="domain" description="Wadjet protein JetD C-terminal" evidence="1">
    <location>
        <begin position="204"/>
        <end position="381"/>
    </location>
</feature>
<evidence type="ECO:0008006" key="5">
    <source>
        <dbReference type="Google" id="ProtNLM"/>
    </source>
</evidence>
<dbReference type="Proteomes" id="UP001500621">
    <property type="component" value="Unassembled WGS sequence"/>
</dbReference>
<evidence type="ECO:0000313" key="4">
    <source>
        <dbReference type="Proteomes" id="UP001500621"/>
    </source>
</evidence>
<sequence>MLSPEEARAQVRRRLEARWHRLLTKAEPWSPQVPLGSSGLRGRTLAAQWPQVHAWALRWVDAERALPPGVRLVRREDVRVHGTVQPLPALLEVADLDAAAALAGEEWPARLRAAQARLALLRAQLPALRDRPCEPADLASLLRALERRDDLHVARLLRAAHWLTLHPTSGISARQVPVEGLGTKWLELHAGDLRRLLGREELGLVHTRPRRVHLTYLDPGHRAAGRRRHDVVTEGDVETLAYRPRVVVVCENRENAQGFAPVPGGVAVEGDGNGPGLLADLAWVREARPLWYWGDLDARGFEILHGYRAAGLPARSLLMDLATFERWQHLGVSHDERGAEIRPRTARDLPLLETPERGLYRGLCSPDWNRPRRLEQEYVQVAEAAALVLSSLDALEQ</sequence>
<comment type="caution">
    <text evidence="3">The sequence shown here is derived from an EMBL/GenBank/DDBJ whole genome shotgun (WGS) entry which is preliminary data.</text>
</comment>
<proteinExistence type="predicted"/>
<gene>
    <name evidence="3" type="ORF">GCM10023226_41430</name>
</gene>
<feature type="domain" description="DUF3322" evidence="2">
    <location>
        <begin position="9"/>
        <end position="197"/>
    </location>
</feature>
<dbReference type="EMBL" id="BAABIM010000005">
    <property type="protein sequence ID" value="GAA4698566.1"/>
    <property type="molecule type" value="Genomic_DNA"/>
</dbReference>
<evidence type="ECO:0000313" key="3">
    <source>
        <dbReference type="EMBL" id="GAA4698566.1"/>
    </source>
</evidence>
<reference evidence="4" key="1">
    <citation type="journal article" date="2019" name="Int. J. Syst. Evol. Microbiol.">
        <title>The Global Catalogue of Microorganisms (GCM) 10K type strain sequencing project: providing services to taxonomists for standard genome sequencing and annotation.</title>
        <authorList>
            <consortium name="The Broad Institute Genomics Platform"/>
            <consortium name="The Broad Institute Genome Sequencing Center for Infectious Disease"/>
            <person name="Wu L."/>
            <person name="Ma J."/>
        </authorList>
    </citation>
    <scope>NUCLEOTIDE SEQUENCE [LARGE SCALE GENOMIC DNA]</scope>
    <source>
        <strain evidence="4">JCM 18127</strain>
    </source>
</reference>